<keyword evidence="1" id="KW-0472">Membrane</keyword>
<evidence type="ECO:0000313" key="3">
    <source>
        <dbReference type="Proteomes" id="UP000448762"/>
    </source>
</evidence>
<feature type="transmembrane region" description="Helical" evidence="1">
    <location>
        <begin position="34"/>
        <end position="58"/>
    </location>
</feature>
<gene>
    <name evidence="2" type="ORF">DTX73_01750</name>
</gene>
<organism evidence="2 3">
    <name type="scientific">Enterococcus faecium</name>
    <name type="common">Streptococcus faecium</name>
    <dbReference type="NCBI Taxonomy" id="1352"/>
    <lineage>
        <taxon>Bacteria</taxon>
        <taxon>Bacillati</taxon>
        <taxon>Bacillota</taxon>
        <taxon>Bacilli</taxon>
        <taxon>Lactobacillales</taxon>
        <taxon>Enterococcaceae</taxon>
        <taxon>Enterococcus</taxon>
    </lineage>
</organism>
<dbReference type="AlphaFoldDB" id="A0A7V7KWC3"/>
<keyword evidence="1" id="KW-1133">Transmembrane helix</keyword>
<dbReference type="EMBL" id="QOVC01000001">
    <property type="protein sequence ID" value="KAA0692982.1"/>
    <property type="molecule type" value="Genomic_DNA"/>
</dbReference>
<feature type="transmembrane region" description="Helical" evidence="1">
    <location>
        <begin position="70"/>
        <end position="93"/>
    </location>
</feature>
<accession>A0A7V7KWC3</accession>
<comment type="caution">
    <text evidence="2">The sequence shown here is derived from an EMBL/GenBank/DDBJ whole genome shotgun (WGS) entry which is preliminary data.</text>
</comment>
<keyword evidence="1" id="KW-0812">Transmembrane</keyword>
<name>A0A7V7KWC3_ENTFC</name>
<proteinExistence type="predicted"/>
<dbReference type="Proteomes" id="UP000448762">
    <property type="component" value="Unassembled WGS sequence"/>
</dbReference>
<protein>
    <submittedName>
        <fullName evidence="2">Uncharacterized protein</fullName>
    </submittedName>
</protein>
<evidence type="ECO:0000256" key="1">
    <source>
        <dbReference type="SAM" id="Phobius"/>
    </source>
</evidence>
<sequence length="96" mass="11560">MKNKSNDSSWIKYVFLSVLYFFLPRVQLTMDSHLWTLIFQVRKISVSIITVCLLVSIYQMKRRHKWKQPLLKHLFIATYLLYGAINFFLLLLIEFS</sequence>
<evidence type="ECO:0000313" key="2">
    <source>
        <dbReference type="EMBL" id="KAA0692982.1"/>
    </source>
</evidence>
<feature type="transmembrane region" description="Helical" evidence="1">
    <location>
        <begin position="10"/>
        <end position="28"/>
    </location>
</feature>
<reference evidence="2 3" key="1">
    <citation type="submission" date="2018-07" db="EMBL/GenBank/DDBJ databases">
        <title>High quality draft genome sequencing of Enterococcus faecium exhibiting probiotic potential isolated from mucus of freshwater fish.</title>
        <authorList>
            <person name="El-Jeni R."/>
            <person name="Ghedira K."/>
            <person name="Abdelhak S."/>
            <person name="El-Bour M."/>
            <person name="Bouhaouala-Zahar B."/>
        </authorList>
    </citation>
    <scope>NUCLEOTIDE SEQUENCE [LARGE SCALE GENOMIC DNA]</scope>
    <source>
        <strain evidence="2 3">R.A73</strain>
    </source>
</reference>